<gene>
    <name evidence="2" type="ordered locus">HCH_05728</name>
</gene>
<dbReference type="InterPro" id="IPR011991">
    <property type="entry name" value="ArsR-like_HTH"/>
</dbReference>
<feature type="domain" description="Polymerase beta nucleotidyltransferase" evidence="1">
    <location>
        <begin position="106"/>
        <end position="155"/>
    </location>
</feature>
<dbReference type="HOGENOM" id="CLU_094593_0_0_6"/>
<dbReference type="SUPFAM" id="SSF81301">
    <property type="entry name" value="Nucleotidyltransferase"/>
    <property type="match status" value="1"/>
</dbReference>
<dbReference type="STRING" id="349521.HCH_05728"/>
<organism evidence="2 3">
    <name type="scientific">Hahella chejuensis (strain KCTC 2396)</name>
    <dbReference type="NCBI Taxonomy" id="349521"/>
    <lineage>
        <taxon>Bacteria</taxon>
        <taxon>Pseudomonadati</taxon>
        <taxon>Pseudomonadota</taxon>
        <taxon>Gammaproteobacteria</taxon>
        <taxon>Oceanospirillales</taxon>
        <taxon>Hahellaceae</taxon>
        <taxon>Hahella</taxon>
    </lineage>
</organism>
<dbReference type="CDD" id="cd00090">
    <property type="entry name" value="HTH_ARSR"/>
    <property type="match status" value="1"/>
</dbReference>
<dbReference type="Proteomes" id="UP000000238">
    <property type="component" value="Chromosome"/>
</dbReference>
<dbReference type="RefSeq" id="WP_011399440.1">
    <property type="nucleotide sequence ID" value="NC_007645.1"/>
</dbReference>
<sequence length="196" mass="21570">MPSTSVGDALFTKAQQKLLALFFGQPERSFYLNEVVRLAAMGRGAISRELSKLCESGLLTSSKQGNQNHYQANRASPIFDELVNIVKKTFGVSGVLQSALAPLLPRLKLAFVYGSVAKGEDNAASDVDVMLVGEDLSYSEVMQMLESAESELQRTINPTLYTLTEFEERLADGQNFLTKVMAQPRIDLLQGMEKNN</sequence>
<proteinExistence type="predicted"/>
<evidence type="ECO:0000313" key="3">
    <source>
        <dbReference type="Proteomes" id="UP000000238"/>
    </source>
</evidence>
<dbReference type="InterPro" id="IPR036390">
    <property type="entry name" value="WH_DNA-bd_sf"/>
</dbReference>
<keyword evidence="3" id="KW-1185">Reference proteome</keyword>
<dbReference type="SUPFAM" id="SSF46785">
    <property type="entry name" value="Winged helix' DNA-binding domain"/>
    <property type="match status" value="1"/>
</dbReference>
<dbReference type="CDD" id="cd05403">
    <property type="entry name" value="NT_KNTase_like"/>
    <property type="match status" value="1"/>
</dbReference>
<evidence type="ECO:0000259" key="1">
    <source>
        <dbReference type="Pfam" id="PF18765"/>
    </source>
</evidence>
<protein>
    <submittedName>
        <fullName evidence="2">Probable transcriptional regulator</fullName>
    </submittedName>
</protein>
<accession>Q2SAE3</accession>
<evidence type="ECO:0000313" key="2">
    <source>
        <dbReference type="EMBL" id="ABC32381.1"/>
    </source>
</evidence>
<dbReference type="InterPro" id="IPR041633">
    <property type="entry name" value="Polbeta"/>
</dbReference>
<dbReference type="Pfam" id="PF18765">
    <property type="entry name" value="Polbeta"/>
    <property type="match status" value="1"/>
</dbReference>
<dbReference type="KEGG" id="hch:HCH_05728"/>
<dbReference type="GO" id="GO:0006355">
    <property type="term" value="P:regulation of DNA-templated transcription"/>
    <property type="evidence" value="ECO:0007669"/>
    <property type="project" value="UniProtKB-ARBA"/>
</dbReference>
<name>Q2SAE3_HAHCH</name>
<dbReference type="InterPro" id="IPR036388">
    <property type="entry name" value="WH-like_DNA-bd_sf"/>
</dbReference>
<dbReference type="EMBL" id="CP000155">
    <property type="protein sequence ID" value="ABC32381.1"/>
    <property type="molecule type" value="Genomic_DNA"/>
</dbReference>
<dbReference type="OrthoDB" id="8223306at2"/>
<dbReference type="Gene3D" id="3.30.460.10">
    <property type="entry name" value="Beta Polymerase, domain 2"/>
    <property type="match status" value="1"/>
</dbReference>
<reference evidence="2 3" key="1">
    <citation type="journal article" date="2005" name="Nucleic Acids Res.">
        <title>Genomic blueprint of Hahella chejuensis, a marine microbe producing an algicidal agent.</title>
        <authorList>
            <person name="Jeong H."/>
            <person name="Yim J.H."/>
            <person name="Lee C."/>
            <person name="Choi S.-H."/>
            <person name="Park Y.K."/>
            <person name="Yoon S.H."/>
            <person name="Hur C.-G."/>
            <person name="Kang H.-Y."/>
            <person name="Kim D."/>
            <person name="Lee H.H."/>
            <person name="Park K.H."/>
            <person name="Park S.-H."/>
            <person name="Park H.-S."/>
            <person name="Lee H.K."/>
            <person name="Oh T.K."/>
            <person name="Kim J.F."/>
        </authorList>
    </citation>
    <scope>NUCLEOTIDE SEQUENCE [LARGE SCALE GENOMIC DNA]</scope>
    <source>
        <strain evidence="2 3">KCTC 2396</strain>
    </source>
</reference>
<dbReference type="AlphaFoldDB" id="Q2SAE3"/>
<dbReference type="Gene3D" id="1.10.10.10">
    <property type="entry name" value="Winged helix-like DNA-binding domain superfamily/Winged helix DNA-binding domain"/>
    <property type="match status" value="1"/>
</dbReference>
<dbReference type="InterPro" id="IPR043519">
    <property type="entry name" value="NT_sf"/>
</dbReference>
<dbReference type="eggNOG" id="COG1708">
    <property type="taxonomic scope" value="Bacteria"/>
</dbReference>